<feature type="transmembrane region" description="Helical" evidence="1">
    <location>
        <begin position="94"/>
        <end position="113"/>
    </location>
</feature>
<gene>
    <name evidence="2" type="ORF">J0895_18765</name>
</gene>
<dbReference type="CDD" id="cd17332">
    <property type="entry name" value="MFS_MelB_like"/>
    <property type="match status" value="1"/>
</dbReference>
<dbReference type="SUPFAM" id="SSF103473">
    <property type="entry name" value="MFS general substrate transporter"/>
    <property type="match status" value="1"/>
</dbReference>
<reference evidence="2 3" key="1">
    <citation type="submission" date="2021-03" db="EMBL/GenBank/DDBJ databases">
        <title>Metabolic Capacity of the Antarctic Cyanobacterium Phormidium pseudopriestleyi that Sustains Oxygenic Photosynthesis in the Presence of Hydrogen Sulfide.</title>
        <authorList>
            <person name="Lumian J.E."/>
            <person name="Jungblut A.D."/>
            <person name="Dillon M.L."/>
            <person name="Hawes I."/>
            <person name="Doran P.T."/>
            <person name="Mackey T.J."/>
            <person name="Dick G.J."/>
            <person name="Grettenberger C.L."/>
            <person name="Sumner D.Y."/>
        </authorList>
    </citation>
    <scope>NUCLEOTIDE SEQUENCE [LARGE SCALE GENOMIC DNA]</scope>
    <source>
        <strain evidence="2 3">FRX01</strain>
    </source>
</reference>
<feature type="transmembrane region" description="Helical" evidence="1">
    <location>
        <begin position="251"/>
        <end position="274"/>
    </location>
</feature>
<keyword evidence="1" id="KW-0812">Transmembrane</keyword>
<evidence type="ECO:0000256" key="1">
    <source>
        <dbReference type="SAM" id="Phobius"/>
    </source>
</evidence>
<evidence type="ECO:0000313" key="2">
    <source>
        <dbReference type="EMBL" id="MBO0351075.1"/>
    </source>
</evidence>
<dbReference type="InterPro" id="IPR001927">
    <property type="entry name" value="Na/Gal_symport"/>
</dbReference>
<evidence type="ECO:0000313" key="3">
    <source>
        <dbReference type="Proteomes" id="UP000664844"/>
    </source>
</evidence>
<dbReference type="InterPro" id="IPR039672">
    <property type="entry name" value="MFS_2"/>
</dbReference>
<feature type="transmembrane region" description="Helical" evidence="1">
    <location>
        <begin position="199"/>
        <end position="219"/>
    </location>
</feature>
<dbReference type="RefSeq" id="WP_207089532.1">
    <property type="nucleotide sequence ID" value="NZ_JAFLQW010000492.1"/>
</dbReference>
<dbReference type="EMBL" id="JAFLQW010000492">
    <property type="protein sequence ID" value="MBO0351075.1"/>
    <property type="molecule type" value="Genomic_DNA"/>
</dbReference>
<feature type="transmembrane region" description="Helical" evidence="1">
    <location>
        <begin position="169"/>
        <end position="193"/>
    </location>
</feature>
<proteinExistence type="predicted"/>
<feature type="transmembrane region" description="Helical" evidence="1">
    <location>
        <begin position="312"/>
        <end position="332"/>
    </location>
</feature>
<protein>
    <submittedName>
        <fullName evidence="2">MFS transporter</fullName>
    </submittedName>
</protein>
<sequence length="477" mass="53540">MNHSSPNDPTSDLSQPEKLSLSTKLAYGAGDMGAGITTILISFTLLFFLTEVAGLDTGLAATVLMFGKVWDAINDPVIGMLSDRTRSRWGRRRSWMLFGSLPFGLSFFLYWLVPHFSADPDVNKWALFAYYILVSIFFQTAYTAVNLPYTALTPELTHDYDERTSLNSFRFAFSIGGSILALILGVVLTQLIPDESARYVILGGICALLSMLSLYWCIFGVQERYQTPSEPTSLSLISQFKIALSNRPFQFVIGIYLFSWLALQLTTAVIPYFVVSWMRRDSFFEVALIVQIVAMIMLFVWSALSKLWGRKAVYFISMGFWITAQVGLFFLPRDRTDFMFFLAALAGVGVATAYLIPWSMLTDVIDLDELNTGQRREGIFYSCMVFLQKLGLGLGIFFVGQTLNWSGFLASEGSTTIREQPESALFAIRMVIGPLPTLFLIGGLILVYFYPLSREVHASILLQLYERKHQGSVKDAE</sequence>
<keyword evidence="3" id="KW-1185">Reference proteome</keyword>
<dbReference type="PANTHER" id="PTHR11328">
    <property type="entry name" value="MAJOR FACILITATOR SUPERFAMILY DOMAIN-CONTAINING PROTEIN"/>
    <property type="match status" value="1"/>
</dbReference>
<feature type="transmembrane region" description="Helical" evidence="1">
    <location>
        <begin position="286"/>
        <end position="305"/>
    </location>
</feature>
<keyword evidence="1" id="KW-1133">Transmembrane helix</keyword>
<dbReference type="Gene3D" id="1.20.1250.20">
    <property type="entry name" value="MFS general substrate transporter like domains"/>
    <property type="match status" value="1"/>
</dbReference>
<dbReference type="Pfam" id="PF13347">
    <property type="entry name" value="MFS_2"/>
    <property type="match status" value="1"/>
</dbReference>
<dbReference type="PANTHER" id="PTHR11328:SF24">
    <property type="entry name" value="MAJOR FACILITATOR SUPERFAMILY (MFS) PROFILE DOMAIN-CONTAINING PROTEIN"/>
    <property type="match status" value="1"/>
</dbReference>
<keyword evidence="1" id="KW-0472">Membrane</keyword>
<dbReference type="Proteomes" id="UP000664844">
    <property type="component" value="Unassembled WGS sequence"/>
</dbReference>
<accession>A0ABS3FVC1</accession>
<organism evidence="2 3">
    <name type="scientific">Phormidium pseudopriestleyi FRX01</name>
    <dbReference type="NCBI Taxonomy" id="1759528"/>
    <lineage>
        <taxon>Bacteria</taxon>
        <taxon>Bacillati</taxon>
        <taxon>Cyanobacteriota</taxon>
        <taxon>Cyanophyceae</taxon>
        <taxon>Oscillatoriophycideae</taxon>
        <taxon>Oscillatoriales</taxon>
        <taxon>Oscillatoriaceae</taxon>
        <taxon>Phormidium</taxon>
    </lineage>
</organism>
<feature type="transmembrane region" description="Helical" evidence="1">
    <location>
        <begin position="125"/>
        <end position="149"/>
    </location>
</feature>
<comment type="caution">
    <text evidence="2">The sequence shown here is derived from an EMBL/GenBank/DDBJ whole genome shotgun (WGS) entry which is preliminary data.</text>
</comment>
<feature type="transmembrane region" description="Helical" evidence="1">
    <location>
        <begin position="338"/>
        <end position="358"/>
    </location>
</feature>
<feature type="transmembrane region" description="Helical" evidence="1">
    <location>
        <begin position="379"/>
        <end position="403"/>
    </location>
</feature>
<feature type="transmembrane region" description="Helical" evidence="1">
    <location>
        <begin position="423"/>
        <end position="450"/>
    </location>
</feature>
<name>A0ABS3FVC1_9CYAN</name>
<dbReference type="NCBIfam" id="TIGR00792">
    <property type="entry name" value="gph"/>
    <property type="match status" value="1"/>
</dbReference>
<dbReference type="InterPro" id="IPR036259">
    <property type="entry name" value="MFS_trans_sf"/>
</dbReference>
<feature type="transmembrane region" description="Helical" evidence="1">
    <location>
        <begin position="25"/>
        <end position="49"/>
    </location>
</feature>